<feature type="region of interest" description="Disordered" evidence="1">
    <location>
        <begin position="1"/>
        <end position="131"/>
    </location>
</feature>
<feature type="domain" description="Helix-turn-helix" evidence="2">
    <location>
        <begin position="167"/>
        <end position="212"/>
    </location>
</feature>
<feature type="compositionally biased region" description="Low complexity" evidence="1">
    <location>
        <begin position="102"/>
        <end position="116"/>
    </location>
</feature>
<feature type="compositionally biased region" description="Low complexity" evidence="1">
    <location>
        <begin position="1"/>
        <end position="45"/>
    </location>
</feature>
<dbReference type="STRING" id="1043005.A0A074YBJ6"/>
<dbReference type="HOGENOM" id="CLU_087328_0_0_1"/>
<feature type="compositionally biased region" description="Polar residues" evidence="1">
    <location>
        <begin position="119"/>
        <end position="129"/>
    </location>
</feature>
<accession>A0A074YBJ6</accession>
<keyword evidence="4" id="KW-1185">Reference proteome</keyword>
<reference evidence="3 4" key="1">
    <citation type="journal article" date="2014" name="BMC Genomics">
        <title>Genome sequencing of four Aureobasidium pullulans varieties: biotechnological potential, stress tolerance, and description of new species.</title>
        <authorList>
            <person name="Gostin Ar C."/>
            <person name="Ohm R.A."/>
            <person name="Kogej T."/>
            <person name="Sonjak S."/>
            <person name="Turk M."/>
            <person name="Zajc J."/>
            <person name="Zalar P."/>
            <person name="Grube M."/>
            <person name="Sun H."/>
            <person name="Han J."/>
            <person name="Sharma A."/>
            <person name="Chiniquy J."/>
            <person name="Ngan C.Y."/>
            <person name="Lipzen A."/>
            <person name="Barry K."/>
            <person name="Grigoriev I.V."/>
            <person name="Gunde-Cimerman N."/>
        </authorList>
    </citation>
    <scope>NUCLEOTIDE SEQUENCE [LARGE SCALE GENOMIC DNA]</scope>
    <source>
        <strain evidence="3 4">EXF-2481</strain>
    </source>
</reference>
<sequence length="218" mass="22835">MGSSASKPASRAANAATKATRQYPSRPSPATSTQAAAPTRTTNAPSQPPPPPGAGHRAGPTVHPQPRASGQRNEEINLDASDPDFARSLRQLGAVQPNPTLSPSSTFSAHPSSHFPNPYGQQGNNTTAPPQRLNPALRVLQARAELAGEAEREFLEAGKRGSAGRRFLDVGTLRNVITMRDQRGMSDAEIERGLGLRSGTVAKLGPKGVVGVEGILED</sequence>
<proteinExistence type="predicted"/>
<gene>
    <name evidence="3" type="ORF">AUEXF2481DRAFT_6915</name>
</gene>
<evidence type="ECO:0000313" key="3">
    <source>
        <dbReference type="EMBL" id="KEQ93404.1"/>
    </source>
</evidence>
<dbReference type="AlphaFoldDB" id="A0A074YBJ6"/>
<dbReference type="OrthoDB" id="4085451at2759"/>
<dbReference type="Proteomes" id="UP000030641">
    <property type="component" value="Unassembled WGS sequence"/>
</dbReference>
<dbReference type="GeneID" id="25370639"/>
<evidence type="ECO:0000259" key="2">
    <source>
        <dbReference type="Pfam" id="PF22943"/>
    </source>
</evidence>
<dbReference type="RefSeq" id="XP_013341734.1">
    <property type="nucleotide sequence ID" value="XM_013486280.1"/>
</dbReference>
<dbReference type="OMA" id="QFDPRRN"/>
<protein>
    <recommendedName>
        <fullName evidence="2">Helix-turn-helix domain-containing protein</fullName>
    </recommendedName>
</protein>
<evidence type="ECO:0000313" key="4">
    <source>
        <dbReference type="Proteomes" id="UP000030641"/>
    </source>
</evidence>
<organism evidence="3 4">
    <name type="scientific">Aureobasidium subglaciale (strain EXF-2481)</name>
    <name type="common">Aureobasidium pullulans var. subglaciale</name>
    <dbReference type="NCBI Taxonomy" id="1043005"/>
    <lineage>
        <taxon>Eukaryota</taxon>
        <taxon>Fungi</taxon>
        <taxon>Dikarya</taxon>
        <taxon>Ascomycota</taxon>
        <taxon>Pezizomycotina</taxon>
        <taxon>Dothideomycetes</taxon>
        <taxon>Dothideomycetidae</taxon>
        <taxon>Dothideales</taxon>
        <taxon>Saccotheciaceae</taxon>
        <taxon>Aureobasidium</taxon>
    </lineage>
</organism>
<dbReference type="InParanoid" id="A0A074YBJ6"/>
<evidence type="ECO:0000256" key="1">
    <source>
        <dbReference type="SAM" id="MobiDB-lite"/>
    </source>
</evidence>
<dbReference type="EMBL" id="KL584766">
    <property type="protein sequence ID" value="KEQ93404.1"/>
    <property type="molecule type" value="Genomic_DNA"/>
</dbReference>
<dbReference type="Pfam" id="PF22943">
    <property type="entry name" value="HTH_68"/>
    <property type="match status" value="1"/>
</dbReference>
<name>A0A074YBJ6_AURSE</name>
<dbReference type="InterPro" id="IPR054448">
    <property type="entry name" value="HTH_put_ascomycetes"/>
</dbReference>